<gene>
    <name evidence="1" type="ORF">WOLCODRAFT_163888</name>
</gene>
<sequence length="279" mass="32486">MMSEPTFSATESPAGVFLISQCLPPRISEYGWEAAKRRLRYGVRGNHWSVYVRGWFYDVTSELADSTEYYWFRFSSPKLRFRARRDIDENDTSKALPRYWGIRIGTTDRPTWMLYEIGRRIVFAMNTYSIMLHNCHHFASAFMVCVLQEESIPGLMSHEPVCTLSRLLDQREIDAWDARCLEKAARGEQPKFWIENLNIPYWVRVIMLRTVFRKNKGPRDPDPDELLLLLISESHIENLILTKEPPLPARISLQDGSMAYILSFASLQQLVSEQIQVNG</sequence>
<dbReference type="AlphaFoldDB" id="A0A2H3JRN8"/>
<evidence type="ECO:0008006" key="3">
    <source>
        <dbReference type="Google" id="ProtNLM"/>
    </source>
</evidence>
<protein>
    <recommendedName>
        <fullName evidence="3">DUF862-domain-containing protein</fullName>
    </recommendedName>
</protein>
<dbReference type="EMBL" id="KB468124">
    <property type="protein sequence ID" value="PCH42563.1"/>
    <property type="molecule type" value="Genomic_DNA"/>
</dbReference>
<dbReference type="Proteomes" id="UP000218811">
    <property type="component" value="Unassembled WGS sequence"/>
</dbReference>
<evidence type="ECO:0000313" key="1">
    <source>
        <dbReference type="EMBL" id="PCH42563.1"/>
    </source>
</evidence>
<keyword evidence="2" id="KW-1185">Reference proteome</keyword>
<evidence type="ECO:0000313" key="2">
    <source>
        <dbReference type="Proteomes" id="UP000218811"/>
    </source>
</evidence>
<organism evidence="1 2">
    <name type="scientific">Wolfiporia cocos (strain MD-104)</name>
    <name type="common">Brown rot fungus</name>
    <dbReference type="NCBI Taxonomy" id="742152"/>
    <lineage>
        <taxon>Eukaryota</taxon>
        <taxon>Fungi</taxon>
        <taxon>Dikarya</taxon>
        <taxon>Basidiomycota</taxon>
        <taxon>Agaricomycotina</taxon>
        <taxon>Agaricomycetes</taxon>
        <taxon>Polyporales</taxon>
        <taxon>Phaeolaceae</taxon>
        <taxon>Wolfiporia</taxon>
    </lineage>
</organism>
<reference evidence="1 2" key="1">
    <citation type="journal article" date="2012" name="Science">
        <title>The Paleozoic origin of enzymatic lignin decomposition reconstructed from 31 fungal genomes.</title>
        <authorList>
            <person name="Floudas D."/>
            <person name="Binder M."/>
            <person name="Riley R."/>
            <person name="Barry K."/>
            <person name="Blanchette R.A."/>
            <person name="Henrissat B."/>
            <person name="Martinez A.T."/>
            <person name="Otillar R."/>
            <person name="Spatafora J.W."/>
            <person name="Yadav J.S."/>
            <person name="Aerts A."/>
            <person name="Benoit I."/>
            <person name="Boyd A."/>
            <person name="Carlson A."/>
            <person name="Copeland A."/>
            <person name="Coutinho P.M."/>
            <person name="de Vries R.P."/>
            <person name="Ferreira P."/>
            <person name="Findley K."/>
            <person name="Foster B."/>
            <person name="Gaskell J."/>
            <person name="Glotzer D."/>
            <person name="Gorecki P."/>
            <person name="Heitman J."/>
            <person name="Hesse C."/>
            <person name="Hori C."/>
            <person name="Igarashi K."/>
            <person name="Jurgens J.A."/>
            <person name="Kallen N."/>
            <person name="Kersten P."/>
            <person name="Kohler A."/>
            <person name="Kuees U."/>
            <person name="Kumar T.K.A."/>
            <person name="Kuo A."/>
            <person name="LaButti K."/>
            <person name="Larrondo L.F."/>
            <person name="Lindquist E."/>
            <person name="Ling A."/>
            <person name="Lombard V."/>
            <person name="Lucas S."/>
            <person name="Lundell T."/>
            <person name="Martin R."/>
            <person name="McLaughlin D.J."/>
            <person name="Morgenstern I."/>
            <person name="Morin E."/>
            <person name="Murat C."/>
            <person name="Nagy L.G."/>
            <person name="Nolan M."/>
            <person name="Ohm R.A."/>
            <person name="Patyshakuliyeva A."/>
            <person name="Rokas A."/>
            <person name="Ruiz-Duenas F.J."/>
            <person name="Sabat G."/>
            <person name="Salamov A."/>
            <person name="Samejima M."/>
            <person name="Schmutz J."/>
            <person name="Slot J.C."/>
            <person name="St John F."/>
            <person name="Stenlid J."/>
            <person name="Sun H."/>
            <person name="Sun S."/>
            <person name="Syed K."/>
            <person name="Tsang A."/>
            <person name="Wiebenga A."/>
            <person name="Young D."/>
            <person name="Pisabarro A."/>
            <person name="Eastwood D.C."/>
            <person name="Martin F."/>
            <person name="Cullen D."/>
            <person name="Grigoriev I.V."/>
            <person name="Hibbett D.S."/>
        </authorList>
    </citation>
    <scope>NUCLEOTIDE SEQUENCE [LARGE SCALE GENOMIC DNA]</scope>
    <source>
        <strain evidence="1 2">MD-104</strain>
    </source>
</reference>
<name>A0A2H3JRN8_WOLCO</name>
<proteinExistence type="predicted"/>
<accession>A0A2H3JRN8</accession>